<dbReference type="EMBL" id="LN681225">
    <property type="protein sequence ID" value="CEK09774.1"/>
    <property type="molecule type" value="Genomic_DNA"/>
</dbReference>
<accession>A0A0A8USM4</accession>
<dbReference type="HOGENOM" id="CLU_245579_0_0_6"/>
<dbReference type="PATRIC" id="fig|449.7.peg.2780"/>
<reference evidence="6" key="1">
    <citation type="submission" date="2014-09" db="EMBL/GenBank/DDBJ databases">
        <authorList>
            <person name="Gomez-Valero L."/>
        </authorList>
    </citation>
    <scope>NUCLEOTIDE SEQUENCE [LARGE SCALE GENOMIC DNA]</scope>
    <source>
        <strain evidence="6">ATCC35250</strain>
    </source>
</reference>
<keyword evidence="1" id="KW-0677">Repeat</keyword>
<dbReference type="Pfam" id="PF00023">
    <property type="entry name" value="Ank"/>
    <property type="match status" value="1"/>
</dbReference>
<feature type="repeat" description="ANK" evidence="3">
    <location>
        <begin position="1147"/>
        <end position="1179"/>
    </location>
</feature>
<dbReference type="SUPFAM" id="SSF48403">
    <property type="entry name" value="Ankyrin repeat"/>
    <property type="match status" value="2"/>
</dbReference>
<dbReference type="PANTHER" id="PTHR24198">
    <property type="entry name" value="ANKYRIN REPEAT AND PROTEIN KINASE DOMAIN-CONTAINING PROTEIN"/>
    <property type="match status" value="1"/>
</dbReference>
<dbReference type="InterPro" id="IPR002110">
    <property type="entry name" value="Ankyrin_rpt"/>
</dbReference>
<dbReference type="PROSITE" id="PS50088">
    <property type="entry name" value="ANK_REPEAT"/>
    <property type="match status" value="15"/>
</dbReference>
<dbReference type="InterPro" id="IPR036770">
    <property type="entry name" value="Ankyrin_rpt-contain_sf"/>
</dbReference>
<dbReference type="InterPro" id="IPR027417">
    <property type="entry name" value="P-loop_NTPase"/>
</dbReference>
<feature type="repeat" description="ANK" evidence="3">
    <location>
        <begin position="850"/>
        <end position="882"/>
    </location>
</feature>
<feature type="repeat" description="ANK" evidence="3">
    <location>
        <begin position="1015"/>
        <end position="1047"/>
    </location>
</feature>
<evidence type="ECO:0000256" key="1">
    <source>
        <dbReference type="ARBA" id="ARBA00022737"/>
    </source>
</evidence>
<dbReference type="Pfam" id="PF12796">
    <property type="entry name" value="Ank_2"/>
    <property type="match status" value="5"/>
</dbReference>
<feature type="repeat" description="ANK" evidence="3">
    <location>
        <begin position="916"/>
        <end position="948"/>
    </location>
</feature>
<feature type="repeat" description="ANK" evidence="3">
    <location>
        <begin position="1114"/>
        <end position="1146"/>
    </location>
</feature>
<sequence>MSDIYYWREIVGKEDLLSTFKTEIEQLLSGDYKSLDLEELQGVKGVTIFSIRVNRETRLLFTTHQGKLCLLDPVYNHDYHKNRYIRNPGLLKTFLGKLDNCPVDIKIAEKLEAERCSSDELERRLPPKKEKSRVIAFDYYKENFICLSEAQEQAVHARLPAVVYGPAGSGKTCVAFLALHDYVKRMSLHEPAPVLYVSRSASLVADMKSQWESTVENPHRDCVNFTTYEELFKKHVVDDKEKSLANYALFSEWLNKVSKHPRYKVLNNSFSAEELWHEFRIRSGYTQEDYLGLGSRQSNVSKEQRLIICQFYQDFLSHYIASELTPISTLQPYPMILVDEAQDFSYAQLESLYHLSAGNLVYFLGDHQILFDGKSRLPFLSQLFYRNEKEFNAHQLSGSYRCSQAVVNVTNMLIQLKYQVTGGAADKGELAHIVSAKEDDDQGELLWIDSYSKELEALQQEAAKNTRFAVVTFPEFVDEAKKAFKTPLVFTPEQIKGLEYDAILVWRPLDVKDSTVACTKLKDNQSIANTTTHRAKAGEGDDSCLPYFNRLITAVTRAKRKLIVVQDKKHPTKAMYDALLPTFNNDYKQPVPSQVPLHQSTPQDWEDEARKLLQQGNASQALDIFLNVLGRTKSEFKTFQQGLINPTISIVGDNKTQEKENIQKIESPKEEPPPSLKKKKNTQLSSEKKEPQKKKEIQLSPEENALQELMNNFSEKRLAIVLSVFEFTKILTQTRAIPKSSGKPQTLLEFILTDLDHTKSFLKLTINDYKFTDNFIRNYTKISHFYNKKHSAIGSGKKNFDRFCAIVNKFSNGTGNTDLNLTHIVTVLGDLNSVEFLHQLGADFDKPNSYGATPTYIAAAHGHIGLIDKFYQYNANLNQATNEGNTPAYVAAENGHVAVIVKLHECKADIHKPNTKGATPAYIAAQNGHANLIAKLHEYGADLDKPTLNGGTPAYIAAEKGCVDVIIKLHECKAELHRAKPSGATPFFIAAYKGHVNVLAKLYEYGADPNASTTKGFTPVYIAAQNGHVAVLDKLYECGADFNKAEKQGTTPAYIAAENGHGEVLERLYKYGADLNKADDKGITPVFVAADVGNLAIIETLHKCGADLNKADKKGATPIFIAAYNRNIAVIETLDKFGADLDKENLKGSTPTFIAAQKGYADVIETLYKLGADIDKANKEGASPLHVAVDNGHIDVIIKLHQCQAKLNCCTIRGETPAYTAAQKGDAAVIEALYQCGADLNKADTRGVTPAYIAAQNGHAAAIEALYKCGVELDKADDKGVTPVFKAATNGHAAVIKKFHECKVDVNKPDKQGLTPAFLAVYFGRVAVIEQLYECGVDLDKPSAKGSLLTVTAAIQGQVAILEKLHDYNVNLNQADIKGTTPVFAAVRYGRVNVIQKLYEYGVNFESLNAQQETLVHVAIKEKMLNVLTTLYELDVNWDRALNGITPAHIAIQGGDIDFIKLMLEKNIKFNIPHVTNKVELRQLIEACIKKDKSNEGIIVSKMEQFLERKSMAEDKISISPLELAEIIDRQDIVKLIKPGEVSYQHSYRFFKSKQTSETNEASLKLEL</sequence>
<dbReference type="OrthoDB" id="5654420at2"/>
<feature type="repeat" description="ANK" evidence="3">
    <location>
        <begin position="1048"/>
        <end position="1080"/>
    </location>
</feature>
<dbReference type="KEGG" id="lha:LHA_0686"/>
<keyword evidence="6" id="KW-1185">Reference proteome</keyword>
<evidence type="ECO:0000256" key="4">
    <source>
        <dbReference type="SAM" id="MobiDB-lite"/>
    </source>
</evidence>
<evidence type="ECO:0000256" key="2">
    <source>
        <dbReference type="ARBA" id="ARBA00023043"/>
    </source>
</evidence>
<feature type="repeat" description="ANK" evidence="3">
    <location>
        <begin position="883"/>
        <end position="915"/>
    </location>
</feature>
<feature type="repeat" description="ANK" evidence="3">
    <location>
        <begin position="1213"/>
        <end position="1245"/>
    </location>
</feature>
<dbReference type="PANTHER" id="PTHR24198:SF165">
    <property type="entry name" value="ANKYRIN REPEAT-CONTAINING PROTEIN-RELATED"/>
    <property type="match status" value="1"/>
</dbReference>
<dbReference type="STRING" id="449.LHA_0686"/>
<dbReference type="Gene3D" id="3.40.50.300">
    <property type="entry name" value="P-loop containing nucleotide triphosphate hydrolases"/>
    <property type="match status" value="1"/>
</dbReference>
<feature type="repeat" description="ANK" evidence="3">
    <location>
        <begin position="1443"/>
        <end position="1475"/>
    </location>
</feature>
<feature type="repeat" description="ANK" evidence="3">
    <location>
        <begin position="1180"/>
        <end position="1208"/>
    </location>
</feature>
<feature type="repeat" description="ANK" evidence="3">
    <location>
        <begin position="1312"/>
        <end position="1344"/>
    </location>
</feature>
<feature type="repeat" description="ANK" evidence="3">
    <location>
        <begin position="1081"/>
        <end position="1113"/>
    </location>
</feature>
<feature type="compositionally biased region" description="Basic and acidic residues" evidence="4">
    <location>
        <begin position="655"/>
        <end position="672"/>
    </location>
</feature>
<evidence type="ECO:0000313" key="5">
    <source>
        <dbReference type="EMBL" id="CEK09774.1"/>
    </source>
</evidence>
<feature type="repeat" description="ANK" evidence="3">
    <location>
        <begin position="982"/>
        <end position="1014"/>
    </location>
</feature>
<keyword evidence="2 3" id="KW-0040">ANK repeat</keyword>
<feature type="repeat" description="ANK" evidence="3">
    <location>
        <begin position="1378"/>
        <end position="1410"/>
    </location>
</feature>
<feature type="compositionally biased region" description="Basic and acidic residues" evidence="4">
    <location>
        <begin position="686"/>
        <end position="697"/>
    </location>
</feature>
<dbReference type="SUPFAM" id="SSF52540">
    <property type="entry name" value="P-loop containing nucleoside triphosphate hydrolases"/>
    <property type="match status" value="1"/>
</dbReference>
<evidence type="ECO:0000256" key="3">
    <source>
        <dbReference type="PROSITE-ProRule" id="PRU00023"/>
    </source>
</evidence>
<dbReference type="RefSeq" id="WP_045105250.1">
    <property type="nucleotide sequence ID" value="NZ_LN681225.1"/>
</dbReference>
<name>A0A0A8USM4_LEGHA</name>
<protein>
    <submittedName>
        <fullName evidence="5">Uncharacterized protein</fullName>
    </submittedName>
</protein>
<dbReference type="PROSITE" id="PS50297">
    <property type="entry name" value="ANK_REP_REGION"/>
    <property type="match status" value="12"/>
</dbReference>
<dbReference type="SMART" id="SM00248">
    <property type="entry name" value="ANK"/>
    <property type="match status" value="20"/>
</dbReference>
<dbReference type="Gene3D" id="1.25.40.20">
    <property type="entry name" value="Ankyrin repeat-containing domain"/>
    <property type="match status" value="3"/>
</dbReference>
<feature type="region of interest" description="Disordered" evidence="4">
    <location>
        <begin position="654"/>
        <end position="701"/>
    </location>
</feature>
<organism evidence="5 6">
    <name type="scientific">Legionella hackeliae</name>
    <dbReference type="NCBI Taxonomy" id="449"/>
    <lineage>
        <taxon>Bacteria</taxon>
        <taxon>Pseudomonadati</taxon>
        <taxon>Pseudomonadota</taxon>
        <taxon>Gammaproteobacteria</taxon>
        <taxon>Legionellales</taxon>
        <taxon>Legionellaceae</taxon>
        <taxon>Legionella</taxon>
    </lineage>
</organism>
<evidence type="ECO:0000313" key="6">
    <source>
        <dbReference type="Proteomes" id="UP000032803"/>
    </source>
</evidence>
<feature type="repeat" description="ANK" evidence="3">
    <location>
        <begin position="1246"/>
        <end position="1278"/>
    </location>
</feature>
<gene>
    <name evidence="5" type="ORF">LHA_0686</name>
</gene>
<proteinExistence type="predicted"/>
<dbReference type="Proteomes" id="UP000032803">
    <property type="component" value="Chromosome I"/>
</dbReference>